<dbReference type="GO" id="GO:0008811">
    <property type="term" value="F:chloramphenicol O-acetyltransferase activity"/>
    <property type="evidence" value="ECO:0007669"/>
    <property type="project" value="InterPro"/>
</dbReference>
<evidence type="ECO:0000256" key="1">
    <source>
        <dbReference type="PIRSR" id="PIRSR000440-1"/>
    </source>
</evidence>
<dbReference type="EMBL" id="FXAZ01000006">
    <property type="protein sequence ID" value="SMG55511.1"/>
    <property type="molecule type" value="Genomic_DNA"/>
</dbReference>
<dbReference type="STRING" id="1852522.SAMN06295960_3932"/>
<organism evidence="2 3">
    <name type="scientific">Paenibacillus aquistagni</name>
    <dbReference type="NCBI Taxonomy" id="1852522"/>
    <lineage>
        <taxon>Bacteria</taxon>
        <taxon>Bacillati</taxon>
        <taxon>Bacillota</taxon>
        <taxon>Bacilli</taxon>
        <taxon>Bacillales</taxon>
        <taxon>Paenibacillaceae</taxon>
        <taxon>Paenibacillus</taxon>
    </lineage>
</organism>
<gene>
    <name evidence="2" type="ORF">SAMN06295960_3932</name>
</gene>
<dbReference type="Pfam" id="PF00302">
    <property type="entry name" value="CAT"/>
    <property type="match status" value="1"/>
</dbReference>
<dbReference type="PIRSF" id="PIRSF000440">
    <property type="entry name" value="CAT"/>
    <property type="match status" value="1"/>
</dbReference>
<feature type="active site" description="Proton acceptor" evidence="1">
    <location>
        <position position="190"/>
    </location>
</feature>
<dbReference type="AlphaFoldDB" id="A0A1X7LNR1"/>
<dbReference type="PANTHER" id="PTHR38474:SF2">
    <property type="entry name" value="CHLORAMPHENICOL ACETYLTRANSFERASE"/>
    <property type="match status" value="1"/>
</dbReference>
<sequence length="219" mass="25710">MRFNPIVIDQWSRKPYFEHYLNHVRCTYSMTANLDITLLLAELKHKGIKLYPAFIHMITSVVNQHVEFRTCFDAEGRLGYWDTMSPSYTIFHDEDKTFSSIWSLYSEPFERFYNHYLDDMKQYGKVKGFVAKPDEPPNTFPISSIPWVSFTGFNLNVHNEGTYLLPIFTIGKYVQQADTTLLPLSVQFHHAVCDGYHAGLLYHELQLRADHCKEWLARD</sequence>
<evidence type="ECO:0000313" key="2">
    <source>
        <dbReference type="EMBL" id="SMG55511.1"/>
    </source>
</evidence>
<reference evidence="2 3" key="1">
    <citation type="submission" date="2017-04" db="EMBL/GenBank/DDBJ databases">
        <authorList>
            <person name="Afonso C.L."/>
            <person name="Miller P.J."/>
            <person name="Scott M.A."/>
            <person name="Spackman E."/>
            <person name="Goraichik I."/>
            <person name="Dimitrov K.M."/>
            <person name="Suarez D.L."/>
            <person name="Swayne D.E."/>
        </authorList>
    </citation>
    <scope>NUCLEOTIDE SEQUENCE [LARGE SCALE GENOMIC DNA]</scope>
    <source>
        <strain evidence="2 3">11</strain>
    </source>
</reference>
<dbReference type="InterPro" id="IPR023213">
    <property type="entry name" value="CAT-like_dom_sf"/>
</dbReference>
<dbReference type="Gene3D" id="3.30.559.10">
    <property type="entry name" value="Chloramphenicol acetyltransferase-like domain"/>
    <property type="match status" value="1"/>
</dbReference>
<keyword evidence="2" id="KW-0808">Transferase</keyword>
<protein>
    <submittedName>
        <fullName evidence="2">Chloramphenicol O-acetyltransferase type A</fullName>
    </submittedName>
</protein>
<dbReference type="Proteomes" id="UP000193834">
    <property type="component" value="Unassembled WGS sequence"/>
</dbReference>
<dbReference type="NCBIfam" id="NF000491">
    <property type="entry name" value="chloram_CatA"/>
    <property type="match status" value="1"/>
</dbReference>
<name>A0A1X7LNR1_9BACL</name>
<proteinExistence type="predicted"/>
<evidence type="ECO:0000313" key="3">
    <source>
        <dbReference type="Proteomes" id="UP000193834"/>
    </source>
</evidence>
<accession>A0A1X7LNR1</accession>
<keyword evidence="3" id="KW-1185">Reference proteome</keyword>
<dbReference type="SUPFAM" id="SSF52777">
    <property type="entry name" value="CoA-dependent acyltransferases"/>
    <property type="match status" value="1"/>
</dbReference>
<dbReference type="OrthoDB" id="9801766at2"/>
<dbReference type="SMART" id="SM01059">
    <property type="entry name" value="CAT"/>
    <property type="match status" value="1"/>
</dbReference>
<dbReference type="PANTHER" id="PTHR38474">
    <property type="entry name" value="SLR0299 PROTEIN"/>
    <property type="match status" value="1"/>
</dbReference>
<dbReference type="RefSeq" id="WP_085497110.1">
    <property type="nucleotide sequence ID" value="NZ_FXAZ01000006.1"/>
</dbReference>
<dbReference type="InterPro" id="IPR001707">
    <property type="entry name" value="Cmp_AcTrfase"/>
</dbReference>